<feature type="transmembrane region" description="Helical" evidence="1">
    <location>
        <begin position="100"/>
        <end position="121"/>
    </location>
</feature>
<dbReference type="Pfam" id="PF07690">
    <property type="entry name" value="MFS_1"/>
    <property type="match status" value="1"/>
</dbReference>
<dbReference type="SUPFAM" id="SSF103473">
    <property type="entry name" value="MFS general substrate transporter"/>
    <property type="match status" value="1"/>
</dbReference>
<evidence type="ECO:0000256" key="1">
    <source>
        <dbReference type="SAM" id="Phobius"/>
    </source>
</evidence>
<organism evidence="2 3">
    <name type="scientific">Agromyces lapidis</name>
    <dbReference type="NCBI Taxonomy" id="279574"/>
    <lineage>
        <taxon>Bacteria</taxon>
        <taxon>Bacillati</taxon>
        <taxon>Actinomycetota</taxon>
        <taxon>Actinomycetes</taxon>
        <taxon>Micrococcales</taxon>
        <taxon>Microbacteriaceae</taxon>
        <taxon>Agromyces</taxon>
    </lineage>
</organism>
<dbReference type="EMBL" id="JBHMBL010000001">
    <property type="protein sequence ID" value="MFB9642192.1"/>
    <property type="molecule type" value="Genomic_DNA"/>
</dbReference>
<gene>
    <name evidence="2" type="ORF">ACFFQV_07810</name>
</gene>
<keyword evidence="1" id="KW-0812">Transmembrane</keyword>
<name>A0ABV5SPG0_9MICO</name>
<dbReference type="InterPro" id="IPR011701">
    <property type="entry name" value="MFS"/>
</dbReference>
<feature type="transmembrane region" description="Helical" evidence="1">
    <location>
        <begin position="339"/>
        <end position="361"/>
    </location>
</feature>
<feature type="transmembrane region" description="Helical" evidence="1">
    <location>
        <begin position="305"/>
        <end position="327"/>
    </location>
</feature>
<keyword evidence="3" id="KW-1185">Reference proteome</keyword>
<protein>
    <submittedName>
        <fullName evidence="2">MFS transporter</fullName>
    </submittedName>
</protein>
<feature type="transmembrane region" description="Helical" evidence="1">
    <location>
        <begin position="133"/>
        <end position="154"/>
    </location>
</feature>
<evidence type="ECO:0000313" key="2">
    <source>
        <dbReference type="EMBL" id="MFB9642192.1"/>
    </source>
</evidence>
<dbReference type="Gene3D" id="1.20.1250.20">
    <property type="entry name" value="MFS general substrate transporter like domains"/>
    <property type="match status" value="2"/>
</dbReference>
<feature type="transmembrane region" description="Helical" evidence="1">
    <location>
        <begin position="248"/>
        <end position="268"/>
    </location>
</feature>
<feature type="transmembrane region" description="Helical" evidence="1">
    <location>
        <begin position="367"/>
        <end position="388"/>
    </location>
</feature>
<proteinExistence type="predicted"/>
<feature type="transmembrane region" description="Helical" evidence="1">
    <location>
        <begin position="7"/>
        <end position="25"/>
    </location>
</feature>
<dbReference type="InterPro" id="IPR052524">
    <property type="entry name" value="MFS_Cyanate_Porter"/>
</dbReference>
<keyword evidence="1" id="KW-0472">Membrane</keyword>
<keyword evidence="1" id="KW-1133">Transmembrane helix</keyword>
<accession>A0ABV5SPG0</accession>
<feature type="transmembrane region" description="Helical" evidence="1">
    <location>
        <begin position="45"/>
        <end position="65"/>
    </location>
</feature>
<feature type="transmembrane region" description="Helical" evidence="1">
    <location>
        <begin position="280"/>
        <end position="299"/>
    </location>
</feature>
<feature type="transmembrane region" description="Helical" evidence="1">
    <location>
        <begin position="215"/>
        <end position="236"/>
    </location>
</feature>
<reference evidence="2 3" key="1">
    <citation type="submission" date="2024-09" db="EMBL/GenBank/DDBJ databases">
        <authorList>
            <person name="Sun Q."/>
            <person name="Mori K."/>
        </authorList>
    </citation>
    <scope>NUCLEOTIDE SEQUENCE [LARGE SCALE GENOMIC DNA]</scope>
    <source>
        <strain evidence="2 3">JCM 14321</strain>
    </source>
</reference>
<evidence type="ECO:0000313" key="3">
    <source>
        <dbReference type="Proteomes" id="UP001589667"/>
    </source>
</evidence>
<dbReference type="Proteomes" id="UP001589667">
    <property type="component" value="Unassembled WGS sequence"/>
</dbReference>
<dbReference type="PANTHER" id="PTHR23523:SF2">
    <property type="entry name" value="2-NITROIMIDAZOLE TRANSPORTER"/>
    <property type="match status" value="1"/>
</dbReference>
<sequence>MTERGVGIGAPLLAGVLVVGIGLSVRSPITSVSALLPEIDAAYDFSAAGLATLSAIPVLLFGLAAPLAPVVARRFGVDRAAAILLTALGVAMLVRPLGATALIVGTVVVGASISLLGILTPQLVRTHLGRRQGLWSGVYTSVFGVSAALGAALAMPLFDALGGDAALALLVWALPICLVATFALLAAPRLTASAAGDGEPASAAGDGSILRAPRVCSVTGFFGCQALIYFALTAWLPTIVVDRGADAATGGLLLAWLSIAGIPAALLAPAVAARFKSQSTMTALVSVLSAAGLAGLAFAPASSAVAFVAVLGVAQSAAFGLAVGLIVQKAPSAARTASFSAVAQGVGYAIAALGPLALGMFSTAGVGWSTLLAALLAVVAAQLVFGVFAGRPLRAAELATPPTAHDPDAAERPVP</sequence>
<comment type="caution">
    <text evidence="2">The sequence shown here is derived from an EMBL/GenBank/DDBJ whole genome shotgun (WGS) entry which is preliminary data.</text>
</comment>
<feature type="transmembrane region" description="Helical" evidence="1">
    <location>
        <begin position="77"/>
        <end position="94"/>
    </location>
</feature>
<dbReference type="RefSeq" id="WP_157423947.1">
    <property type="nucleotide sequence ID" value="NZ_BAAANI010000001.1"/>
</dbReference>
<feature type="transmembrane region" description="Helical" evidence="1">
    <location>
        <begin position="166"/>
        <end position="187"/>
    </location>
</feature>
<dbReference type="InterPro" id="IPR036259">
    <property type="entry name" value="MFS_trans_sf"/>
</dbReference>
<dbReference type="PANTHER" id="PTHR23523">
    <property type="match status" value="1"/>
</dbReference>